<keyword evidence="9" id="KW-0862">Zinc</keyword>
<dbReference type="FunFam" id="3.40.630.10:FF:000008">
    <property type="entry name" value="Endoplasmic reticulum metallopeptidase 1"/>
    <property type="match status" value="1"/>
</dbReference>
<dbReference type="GO" id="GO:0006508">
    <property type="term" value="P:proteolysis"/>
    <property type="evidence" value="ECO:0000318"/>
    <property type="project" value="GO_Central"/>
</dbReference>
<feature type="transmembrane region" description="Helical" evidence="14">
    <location>
        <begin position="588"/>
        <end position="614"/>
    </location>
</feature>
<keyword evidence="11" id="KW-0482">Metalloprotease</keyword>
<feature type="transmembrane region" description="Helical" evidence="14">
    <location>
        <begin position="512"/>
        <end position="533"/>
    </location>
</feature>
<keyword evidence="7" id="KW-0378">Hydrolase</keyword>
<evidence type="ECO:0000259" key="16">
    <source>
        <dbReference type="Pfam" id="PF22248"/>
    </source>
</evidence>
<keyword evidence="4" id="KW-0645">Protease</keyword>
<keyword evidence="12 14" id="KW-0472">Membrane</keyword>
<dbReference type="EMBL" id="GL377578">
    <property type="protein sequence ID" value="EFJ29171.1"/>
    <property type="molecule type" value="Genomic_DNA"/>
</dbReference>
<evidence type="ECO:0000256" key="6">
    <source>
        <dbReference type="ARBA" id="ARBA00022723"/>
    </source>
</evidence>
<comment type="similarity">
    <text evidence="3">Belongs to the peptidase M28 family.</text>
</comment>
<protein>
    <submittedName>
        <fullName evidence="17">Uncharacterized protein</fullName>
    </submittedName>
</protein>
<dbReference type="Pfam" id="PF04389">
    <property type="entry name" value="Peptidase_M28"/>
    <property type="match status" value="1"/>
</dbReference>
<dbReference type="GO" id="GO:0005789">
    <property type="term" value="C:endoplasmic reticulum membrane"/>
    <property type="evidence" value="ECO:0007669"/>
    <property type="project" value="UniProtKB-SubCell"/>
</dbReference>
<feature type="domain" description="Endoplasmic reticulum metallopeptidase 1-like C-terminal" evidence="16">
    <location>
        <begin position="651"/>
        <end position="867"/>
    </location>
</feature>
<evidence type="ECO:0000256" key="3">
    <source>
        <dbReference type="ARBA" id="ARBA00010918"/>
    </source>
</evidence>
<dbReference type="GO" id="GO:0008235">
    <property type="term" value="F:metalloexopeptidase activity"/>
    <property type="evidence" value="ECO:0007669"/>
    <property type="project" value="InterPro"/>
</dbReference>
<evidence type="ECO:0000256" key="9">
    <source>
        <dbReference type="ARBA" id="ARBA00022833"/>
    </source>
</evidence>
<name>D8RFS2_SELML</name>
<evidence type="ECO:0000313" key="18">
    <source>
        <dbReference type="Proteomes" id="UP000001514"/>
    </source>
</evidence>
<evidence type="ECO:0000256" key="10">
    <source>
        <dbReference type="ARBA" id="ARBA00022989"/>
    </source>
</evidence>
<dbReference type="Gramene" id="EFJ29171">
    <property type="protein sequence ID" value="EFJ29171"/>
    <property type="gene ID" value="SELMODRAFT_171078"/>
</dbReference>
<dbReference type="STRING" id="88036.D8RFS2"/>
<evidence type="ECO:0000256" key="1">
    <source>
        <dbReference type="ARBA" id="ARBA00001947"/>
    </source>
</evidence>
<evidence type="ECO:0000256" key="8">
    <source>
        <dbReference type="ARBA" id="ARBA00022824"/>
    </source>
</evidence>
<evidence type="ECO:0000313" key="17">
    <source>
        <dbReference type="EMBL" id="EFJ29171.1"/>
    </source>
</evidence>
<dbReference type="InterPro" id="IPR045175">
    <property type="entry name" value="M28_fam"/>
</dbReference>
<dbReference type="KEGG" id="smo:SELMODRAFT_171078"/>
<dbReference type="InterPro" id="IPR007484">
    <property type="entry name" value="Peptidase_M28"/>
</dbReference>
<keyword evidence="8" id="KW-0256">Endoplasmic reticulum</keyword>
<evidence type="ECO:0000259" key="15">
    <source>
        <dbReference type="Pfam" id="PF04389"/>
    </source>
</evidence>
<evidence type="ECO:0000256" key="14">
    <source>
        <dbReference type="SAM" id="Phobius"/>
    </source>
</evidence>
<reference evidence="17 18" key="1">
    <citation type="journal article" date="2011" name="Science">
        <title>The Selaginella genome identifies genetic changes associated with the evolution of vascular plants.</title>
        <authorList>
            <person name="Banks J.A."/>
            <person name="Nishiyama T."/>
            <person name="Hasebe M."/>
            <person name="Bowman J.L."/>
            <person name="Gribskov M."/>
            <person name="dePamphilis C."/>
            <person name="Albert V.A."/>
            <person name="Aono N."/>
            <person name="Aoyama T."/>
            <person name="Ambrose B.A."/>
            <person name="Ashton N.W."/>
            <person name="Axtell M.J."/>
            <person name="Barker E."/>
            <person name="Barker M.S."/>
            <person name="Bennetzen J.L."/>
            <person name="Bonawitz N.D."/>
            <person name="Chapple C."/>
            <person name="Cheng C."/>
            <person name="Correa L.G."/>
            <person name="Dacre M."/>
            <person name="DeBarry J."/>
            <person name="Dreyer I."/>
            <person name="Elias M."/>
            <person name="Engstrom E.M."/>
            <person name="Estelle M."/>
            <person name="Feng L."/>
            <person name="Finet C."/>
            <person name="Floyd S.K."/>
            <person name="Frommer W.B."/>
            <person name="Fujita T."/>
            <person name="Gramzow L."/>
            <person name="Gutensohn M."/>
            <person name="Harholt J."/>
            <person name="Hattori M."/>
            <person name="Heyl A."/>
            <person name="Hirai T."/>
            <person name="Hiwatashi Y."/>
            <person name="Ishikawa M."/>
            <person name="Iwata M."/>
            <person name="Karol K.G."/>
            <person name="Koehler B."/>
            <person name="Kolukisaoglu U."/>
            <person name="Kubo M."/>
            <person name="Kurata T."/>
            <person name="Lalonde S."/>
            <person name="Li K."/>
            <person name="Li Y."/>
            <person name="Litt A."/>
            <person name="Lyons E."/>
            <person name="Manning G."/>
            <person name="Maruyama T."/>
            <person name="Michael T.P."/>
            <person name="Mikami K."/>
            <person name="Miyazaki S."/>
            <person name="Morinaga S."/>
            <person name="Murata T."/>
            <person name="Mueller-Roeber B."/>
            <person name="Nelson D.R."/>
            <person name="Obara M."/>
            <person name="Oguri Y."/>
            <person name="Olmstead R.G."/>
            <person name="Onodera N."/>
            <person name="Petersen B.L."/>
            <person name="Pils B."/>
            <person name="Prigge M."/>
            <person name="Rensing S.A."/>
            <person name="Riano-Pachon D.M."/>
            <person name="Roberts A.W."/>
            <person name="Sato Y."/>
            <person name="Scheller H.V."/>
            <person name="Schulz B."/>
            <person name="Schulz C."/>
            <person name="Shakirov E.V."/>
            <person name="Shibagaki N."/>
            <person name="Shinohara N."/>
            <person name="Shippen D.E."/>
            <person name="Soerensen I."/>
            <person name="Sotooka R."/>
            <person name="Sugimoto N."/>
            <person name="Sugita M."/>
            <person name="Sumikawa N."/>
            <person name="Tanurdzic M."/>
            <person name="Theissen G."/>
            <person name="Ulvskov P."/>
            <person name="Wakazuki S."/>
            <person name="Weng J.K."/>
            <person name="Willats W.W."/>
            <person name="Wipf D."/>
            <person name="Wolf P.G."/>
            <person name="Yang L."/>
            <person name="Zimmer A.D."/>
            <person name="Zhu Q."/>
            <person name="Mitros T."/>
            <person name="Hellsten U."/>
            <person name="Loque D."/>
            <person name="Otillar R."/>
            <person name="Salamov A."/>
            <person name="Schmutz J."/>
            <person name="Shapiro H."/>
            <person name="Lindquist E."/>
            <person name="Lucas S."/>
            <person name="Rokhsar D."/>
            <person name="Grigoriev I.V."/>
        </authorList>
    </citation>
    <scope>NUCLEOTIDE SEQUENCE [LARGE SCALE GENOMIC DNA]</scope>
</reference>
<dbReference type="eggNOG" id="KOG2194">
    <property type="taxonomic scope" value="Eukaryota"/>
</dbReference>
<evidence type="ECO:0000256" key="11">
    <source>
        <dbReference type="ARBA" id="ARBA00023049"/>
    </source>
</evidence>
<keyword evidence="5 14" id="KW-0812">Transmembrane</keyword>
<dbReference type="GO" id="GO:0046872">
    <property type="term" value="F:metal ion binding"/>
    <property type="evidence" value="ECO:0007669"/>
    <property type="project" value="UniProtKB-KW"/>
</dbReference>
<dbReference type="HOGENOM" id="CLU_007536_0_0_1"/>
<keyword evidence="10 14" id="KW-1133">Transmembrane helix</keyword>
<feature type="domain" description="Peptidase M28" evidence="15">
    <location>
        <begin position="133"/>
        <end position="340"/>
    </location>
</feature>
<dbReference type="PANTHER" id="PTHR12147:SF22">
    <property type="entry name" value="ENDOPLASMIC RETICULUM METALLOPEPTIDASE 1"/>
    <property type="match status" value="1"/>
</dbReference>
<evidence type="ECO:0000256" key="2">
    <source>
        <dbReference type="ARBA" id="ARBA00004477"/>
    </source>
</evidence>
<comment type="cofactor">
    <cofactor evidence="1">
        <name>Zn(2+)</name>
        <dbReference type="ChEBI" id="CHEBI:29105"/>
    </cofactor>
</comment>
<keyword evidence="13" id="KW-0325">Glycoprotein</keyword>
<dbReference type="PANTHER" id="PTHR12147">
    <property type="entry name" value="METALLOPEPTIDASE M28 FAMILY MEMBER"/>
    <property type="match status" value="1"/>
</dbReference>
<dbReference type="AlphaFoldDB" id="D8RFS2"/>
<feature type="transmembrane region" description="Helical" evidence="14">
    <location>
        <begin position="553"/>
        <end position="576"/>
    </location>
</feature>
<evidence type="ECO:0000256" key="4">
    <source>
        <dbReference type="ARBA" id="ARBA00022670"/>
    </source>
</evidence>
<keyword evidence="18" id="KW-1185">Reference proteome</keyword>
<dbReference type="Proteomes" id="UP000001514">
    <property type="component" value="Unassembled WGS sequence"/>
</dbReference>
<accession>D8RFS2</accession>
<sequence>MAAGASDGGSSSFATEILALFLVAGFYFALVWIASRCVHEGYLAPLPRSAPLDKFSEQRAMDHVWELAHEIGGRQEGTEGLARAAEYLKAQITALKDRSKSVRLELDESLVSGSFSMLFLRHNVALSYRNHTNVAVRVSAHNATDDQASVLVNGHFDSPLGSPGAGDCASCVGKSSLVLQRPIYVAASMLEVLRYIVDSGWVPPSPIIFLFNGAEEVFLLASHGFITTHKWRSTVGAVINVEATGASGPDLVVQSGPETWPTRVYAESAVVPGANSVAQDVFPLVPGDTDYRIFSQDFADIPGMDIVFLLNGYVYHTAYDRPEIIASGSIQTRGENLIELLKGFTSAPELKTADQRAQAGGSNTDRHVYFDILGKFMVHYSRKTAQVLHYLPLLIVLAVPYFFSDDLKTSYSAIFYGAVRHGLGCVLAVLFPVMLAAARLILSATAMAWYNTHDFLFKLLATDNFYRFANPLIAVATFVPVSVAGLLLPRVLSSRPHSTQKIVASHWGATGLYGLEAAVNLVSILCGMIYAYMVFIQFLTTSLFSSSRSLLGYILPGLLPSAYTIFFVVVFVEFIVEKLGMVGAHPDPFGFFVADVVIAFIMGLAVVVSVGHIIPGLAHVLAKPRIIWLLLAISVGVSVGTSGTFPYSTLAPKRIILQHSFRTSGDSIIEASHDFATVDPNPMTFVFKHAPLVRESLAAEPTLSQHSGANTFLALYPISLMLSRSFQVPTLAGPPYPQASLPKLLLTESIPGTQGTRRLFFELDLGSLQEVWGAAINVTGPLLNWSLSNQSLPGYEIVNGGPPSYVCRFSGKSSETWKFWMDAKISPPLRIELGVLDQKLDKTTIVLMQKFPPWAAVVAGTTYLSSYEI</sequence>
<comment type="subcellular location">
    <subcellularLocation>
        <location evidence="2">Endoplasmic reticulum membrane</location>
        <topology evidence="2">Multi-pass membrane protein</topology>
    </subcellularLocation>
</comment>
<dbReference type="CDD" id="cd03875">
    <property type="entry name" value="M28_Fxna_like"/>
    <property type="match status" value="1"/>
</dbReference>
<feature type="transmembrane region" description="Helical" evidence="14">
    <location>
        <begin position="626"/>
        <end position="647"/>
    </location>
</feature>
<dbReference type="Pfam" id="PF22248">
    <property type="entry name" value="ERMP1_C"/>
    <property type="match status" value="1"/>
</dbReference>
<dbReference type="FunCoup" id="D8RFS2">
    <property type="interactions" value="1707"/>
</dbReference>
<proteinExistence type="inferred from homology"/>
<dbReference type="SUPFAM" id="SSF53187">
    <property type="entry name" value="Zn-dependent exopeptidases"/>
    <property type="match status" value="1"/>
</dbReference>
<dbReference type="Gene3D" id="3.40.630.10">
    <property type="entry name" value="Zn peptidases"/>
    <property type="match status" value="1"/>
</dbReference>
<evidence type="ECO:0000256" key="12">
    <source>
        <dbReference type="ARBA" id="ARBA00023136"/>
    </source>
</evidence>
<evidence type="ECO:0000256" key="13">
    <source>
        <dbReference type="ARBA" id="ARBA00023180"/>
    </source>
</evidence>
<evidence type="ECO:0000256" key="7">
    <source>
        <dbReference type="ARBA" id="ARBA00022801"/>
    </source>
</evidence>
<feature type="transmembrane region" description="Helical" evidence="14">
    <location>
        <begin position="470"/>
        <end position="492"/>
    </location>
</feature>
<organism evidence="18">
    <name type="scientific">Selaginella moellendorffii</name>
    <name type="common">Spikemoss</name>
    <dbReference type="NCBI Taxonomy" id="88036"/>
    <lineage>
        <taxon>Eukaryota</taxon>
        <taxon>Viridiplantae</taxon>
        <taxon>Streptophyta</taxon>
        <taxon>Embryophyta</taxon>
        <taxon>Tracheophyta</taxon>
        <taxon>Lycopodiopsida</taxon>
        <taxon>Selaginellales</taxon>
        <taxon>Selaginellaceae</taxon>
        <taxon>Selaginella</taxon>
    </lineage>
</organism>
<feature type="transmembrane region" description="Helical" evidence="14">
    <location>
        <begin position="12"/>
        <end position="34"/>
    </location>
</feature>
<feature type="transmembrane region" description="Helical" evidence="14">
    <location>
        <begin position="425"/>
        <end position="450"/>
    </location>
</feature>
<keyword evidence="6" id="KW-0479">Metal-binding</keyword>
<gene>
    <name evidence="17" type="ORF">SELMODRAFT_171078</name>
</gene>
<dbReference type="OMA" id="SWFTHNW"/>
<feature type="transmembrane region" description="Helical" evidence="14">
    <location>
        <begin position="387"/>
        <end position="404"/>
    </location>
</feature>
<dbReference type="InterPro" id="IPR048024">
    <property type="entry name" value="Fxna-like_M28_dom"/>
</dbReference>
<evidence type="ECO:0000256" key="5">
    <source>
        <dbReference type="ARBA" id="ARBA00022692"/>
    </source>
</evidence>
<dbReference type="InParanoid" id="D8RFS2"/>
<dbReference type="InterPro" id="IPR053973">
    <property type="entry name" value="ERMP1-like_C"/>
</dbReference>